<gene>
    <name evidence="3" type="ORF">F0161_10985</name>
</gene>
<dbReference type="KEGG" id="lnn:F0161_10985"/>
<dbReference type="EMBL" id="CP043939">
    <property type="protein sequence ID" value="QER68300.1"/>
    <property type="molecule type" value="Genomic_DNA"/>
</dbReference>
<dbReference type="GO" id="GO:0030288">
    <property type="term" value="C:outer membrane-bounded periplasmic space"/>
    <property type="evidence" value="ECO:0007669"/>
    <property type="project" value="TreeGrafter"/>
</dbReference>
<keyword evidence="1" id="KW-1133">Transmembrane helix</keyword>
<dbReference type="OrthoDB" id="7314861at2"/>
<accession>A0A5P1X318</accession>
<proteinExistence type="predicted"/>
<dbReference type="GO" id="GO:0007165">
    <property type="term" value="P:signal transduction"/>
    <property type="evidence" value="ECO:0007669"/>
    <property type="project" value="TreeGrafter"/>
</dbReference>
<evidence type="ECO:0000313" key="3">
    <source>
        <dbReference type="EMBL" id="QER68300.1"/>
    </source>
</evidence>
<dbReference type="Pfam" id="PF03572">
    <property type="entry name" value="Peptidase_S41"/>
    <property type="match status" value="1"/>
</dbReference>
<dbReference type="GO" id="GO:0008236">
    <property type="term" value="F:serine-type peptidase activity"/>
    <property type="evidence" value="ECO:0007669"/>
    <property type="project" value="InterPro"/>
</dbReference>
<feature type="domain" description="Tail specific protease" evidence="2">
    <location>
        <begin position="100"/>
        <end position="309"/>
    </location>
</feature>
<dbReference type="Proteomes" id="UP000325295">
    <property type="component" value="Chromosome"/>
</dbReference>
<dbReference type="SMART" id="SM00245">
    <property type="entry name" value="TSPc"/>
    <property type="match status" value="1"/>
</dbReference>
<evidence type="ECO:0000256" key="1">
    <source>
        <dbReference type="SAM" id="Phobius"/>
    </source>
</evidence>
<evidence type="ECO:0000313" key="4">
    <source>
        <dbReference type="Proteomes" id="UP000325295"/>
    </source>
</evidence>
<dbReference type="PANTHER" id="PTHR32060">
    <property type="entry name" value="TAIL-SPECIFIC PROTEASE"/>
    <property type="match status" value="1"/>
</dbReference>
<organism evidence="3 4">
    <name type="scientific">Paucilactobacillus nenjiangensis</name>
    <dbReference type="NCBI Taxonomy" id="1296540"/>
    <lineage>
        <taxon>Bacteria</taxon>
        <taxon>Bacillati</taxon>
        <taxon>Bacillota</taxon>
        <taxon>Bacilli</taxon>
        <taxon>Lactobacillales</taxon>
        <taxon>Lactobacillaceae</taxon>
        <taxon>Paucilactobacillus</taxon>
    </lineage>
</organism>
<keyword evidence="1" id="KW-0812">Transmembrane</keyword>
<dbReference type="PANTHER" id="PTHR32060:SF30">
    <property type="entry name" value="CARBOXY-TERMINAL PROCESSING PROTEASE CTPA"/>
    <property type="match status" value="1"/>
</dbReference>
<keyword evidence="1" id="KW-0472">Membrane</keyword>
<protein>
    <submittedName>
        <fullName evidence="3">Nisin resistance protein</fullName>
    </submittedName>
</protein>
<dbReference type="InterPro" id="IPR029045">
    <property type="entry name" value="ClpP/crotonase-like_dom_sf"/>
</dbReference>
<dbReference type="SUPFAM" id="SSF52096">
    <property type="entry name" value="ClpP/crotonase"/>
    <property type="match status" value="1"/>
</dbReference>
<sequence length="323" mass="35543">MNYLKKHKKLIISLIVTMLVIISGGIYIGYQYGPSFNFYLVPPTPKRDAMLAFNKISSTGIYTENQTQKNRMTEIRNDISNKHTYKEIYPLLKQALAIKGGKHASLITPSEVKKEVSQYKAPTSSVKNNILHVHLPEFNGSSSQGKRYANTIYYKLTSKTYKGIIIDLRNNLGGDIGPMLAGISPVVPNGKLFEVVNAANKPTSVTFQGSVTNNMGTKIDLGKVKKITGIPVAVILNRLTASSGELTALALETNPNVKTFGGNSAGYTSINDTYTMYNGAQVNITAEKIKKNNGQVLFNNKIKPEVQTNRPIVQANNWLLTKK</sequence>
<dbReference type="AlphaFoldDB" id="A0A5P1X318"/>
<reference evidence="3 4" key="1">
    <citation type="submission" date="2019-09" db="EMBL/GenBank/DDBJ databases">
        <title>Complete Genome Sequence of Lactobacillus nenjiangensis SH-Y15, isolated from sauerkraut.</title>
        <authorList>
            <person name="Yang H."/>
        </authorList>
    </citation>
    <scope>NUCLEOTIDE SEQUENCE [LARGE SCALE GENOMIC DNA]</scope>
    <source>
        <strain evidence="3 4">SH-Y15</strain>
    </source>
</reference>
<name>A0A5P1X318_9LACO</name>
<dbReference type="Gene3D" id="3.90.226.10">
    <property type="entry name" value="2-enoyl-CoA Hydratase, Chain A, domain 1"/>
    <property type="match status" value="1"/>
</dbReference>
<evidence type="ECO:0000259" key="2">
    <source>
        <dbReference type="SMART" id="SM00245"/>
    </source>
</evidence>
<dbReference type="InterPro" id="IPR005151">
    <property type="entry name" value="Tail-specific_protease"/>
</dbReference>
<feature type="transmembrane region" description="Helical" evidence="1">
    <location>
        <begin position="12"/>
        <end position="30"/>
    </location>
</feature>
<dbReference type="GO" id="GO:0006508">
    <property type="term" value="P:proteolysis"/>
    <property type="evidence" value="ECO:0007669"/>
    <property type="project" value="InterPro"/>
</dbReference>
<keyword evidence="4" id="KW-1185">Reference proteome</keyword>
<dbReference type="RefSeq" id="WP_150204592.1">
    <property type="nucleotide sequence ID" value="NZ_CP043939.1"/>
</dbReference>
<dbReference type="GO" id="GO:0004175">
    <property type="term" value="F:endopeptidase activity"/>
    <property type="evidence" value="ECO:0007669"/>
    <property type="project" value="TreeGrafter"/>
</dbReference>